<keyword evidence="3" id="KW-1185">Reference proteome</keyword>
<keyword evidence="1" id="KW-0732">Signal</keyword>
<reference evidence="2" key="1">
    <citation type="submission" date="2021-08" db="EMBL/GenBank/DDBJ databases">
        <authorList>
            <person name="Zhang H."/>
            <person name="Xu M."/>
            <person name="Yu Z."/>
            <person name="Yang L."/>
            <person name="Cai Y."/>
        </authorList>
    </citation>
    <scope>NUCLEOTIDE SEQUENCE</scope>
    <source>
        <strain evidence="2">CHL1</strain>
    </source>
</reference>
<name>A0A9E6RES6_9HYPH</name>
<dbReference type="EMBL" id="CP081869">
    <property type="protein sequence ID" value="QZN99885.1"/>
    <property type="molecule type" value="Genomic_DNA"/>
</dbReference>
<dbReference type="Proteomes" id="UP000825701">
    <property type="component" value="Chromosome"/>
</dbReference>
<protein>
    <submittedName>
        <fullName evidence="2">Uncharacterized protein</fullName>
    </submittedName>
</protein>
<dbReference type="KEGG" id="cmet:K6K41_25125"/>
<feature type="signal peptide" evidence="1">
    <location>
        <begin position="1"/>
        <end position="29"/>
    </location>
</feature>
<proteinExistence type="predicted"/>
<feature type="chain" id="PRO_5038389678" evidence="1">
    <location>
        <begin position="30"/>
        <end position="168"/>
    </location>
</feature>
<evidence type="ECO:0000256" key="1">
    <source>
        <dbReference type="SAM" id="SignalP"/>
    </source>
</evidence>
<organism evidence="2 3">
    <name type="scientific">Chenggangzhangella methanolivorans</name>
    <dbReference type="NCBI Taxonomy" id="1437009"/>
    <lineage>
        <taxon>Bacteria</taxon>
        <taxon>Pseudomonadati</taxon>
        <taxon>Pseudomonadota</taxon>
        <taxon>Alphaproteobacteria</taxon>
        <taxon>Hyphomicrobiales</taxon>
        <taxon>Methylopilaceae</taxon>
        <taxon>Chenggangzhangella</taxon>
    </lineage>
</organism>
<sequence length="168" mass="17671">MTENRQVSALALAAAAVAAFGAFGGRADAQTIGQPQRFGSHYQQFATNSCDTSDSTPCTVAFSTMTRGPLKVMKASCTILTSEGGSPSKEVTGAVLGRLSDNQKNFIAGQYLAPMQSEFAGPGQIVLNFLVDTLWVIPNNWRPAIQISRLNAPPVAASCSVSGEELEN</sequence>
<gene>
    <name evidence="2" type="ORF">K6K41_25125</name>
</gene>
<evidence type="ECO:0000313" key="2">
    <source>
        <dbReference type="EMBL" id="QZN99885.1"/>
    </source>
</evidence>
<dbReference type="RefSeq" id="WP_261403008.1">
    <property type="nucleotide sequence ID" value="NZ_CP081869.1"/>
</dbReference>
<evidence type="ECO:0000313" key="3">
    <source>
        <dbReference type="Proteomes" id="UP000825701"/>
    </source>
</evidence>
<accession>A0A9E6RES6</accession>
<dbReference type="AlphaFoldDB" id="A0A9E6RES6"/>